<keyword evidence="1" id="KW-0812">Transmembrane</keyword>
<evidence type="ECO:0000313" key="2">
    <source>
        <dbReference type="EMBL" id="SOD66052.1"/>
    </source>
</evidence>
<evidence type="ECO:0000313" key="3">
    <source>
        <dbReference type="Proteomes" id="UP000219669"/>
    </source>
</evidence>
<organism evidence="2 3">
    <name type="scientific">Alysiella filiformis DSM 16848</name>
    <dbReference type="NCBI Taxonomy" id="1120981"/>
    <lineage>
        <taxon>Bacteria</taxon>
        <taxon>Pseudomonadati</taxon>
        <taxon>Pseudomonadota</taxon>
        <taxon>Betaproteobacteria</taxon>
        <taxon>Neisseriales</taxon>
        <taxon>Neisseriaceae</taxon>
        <taxon>Alysiella</taxon>
    </lineage>
</organism>
<keyword evidence="1" id="KW-0472">Membrane</keyword>
<proteinExistence type="predicted"/>
<dbReference type="EMBL" id="OCNF01000003">
    <property type="protein sequence ID" value="SOD66052.1"/>
    <property type="molecule type" value="Genomic_DNA"/>
</dbReference>
<reference evidence="2 3" key="1">
    <citation type="submission" date="2017-09" db="EMBL/GenBank/DDBJ databases">
        <authorList>
            <person name="Ehlers B."/>
            <person name="Leendertz F.H."/>
        </authorList>
    </citation>
    <scope>NUCLEOTIDE SEQUENCE [LARGE SCALE GENOMIC DNA]</scope>
    <source>
        <strain evidence="2 3">DSM 16848</strain>
    </source>
</reference>
<keyword evidence="1" id="KW-1133">Transmembrane helix</keyword>
<name>A0A286E578_9NEIS</name>
<dbReference type="AlphaFoldDB" id="A0A286E578"/>
<protein>
    <submittedName>
        <fullName evidence="2">Uncharacterized protein</fullName>
    </submittedName>
</protein>
<keyword evidence="3" id="KW-1185">Reference proteome</keyword>
<sequence>MGNDNVNKKAVSNNMSIIISIAGLIVSVFAAYFTWTQAHIAKEATTPYVTVQFFNDERLHGIYISNAGKGHAIIDKIKIDDKEYDILDREKWDSILKEKKFEVGVECFAFSSIQKNIILSSSDTQLIIGRRKALWDELKELQKNQIDLNNMLTFTILNQLIISEISRSENTINGKIIIEKFNELIPSNLRSNLRNSENDTICTNIDDSKMNDLVNKLKELKVVVYYHSIIDDESIESKELK</sequence>
<accession>A0A286E578</accession>
<dbReference type="Proteomes" id="UP000219669">
    <property type="component" value="Unassembled WGS sequence"/>
</dbReference>
<gene>
    <name evidence="2" type="ORF">SAMN02746062_00482</name>
</gene>
<evidence type="ECO:0000256" key="1">
    <source>
        <dbReference type="SAM" id="Phobius"/>
    </source>
</evidence>
<feature type="transmembrane region" description="Helical" evidence="1">
    <location>
        <begin position="15"/>
        <end position="35"/>
    </location>
</feature>